<accession>A0ACB8AQP6</accession>
<dbReference type="EMBL" id="MU267604">
    <property type="protein sequence ID" value="KAH7915103.1"/>
    <property type="molecule type" value="Genomic_DNA"/>
</dbReference>
<protein>
    <submittedName>
        <fullName evidence="1">Ribonuclease H-like domain-containing protein</fullName>
    </submittedName>
</protein>
<reference evidence="1" key="1">
    <citation type="journal article" date="2021" name="New Phytol.">
        <title>Evolutionary innovations through gain and loss of genes in the ectomycorrhizal Boletales.</title>
        <authorList>
            <person name="Wu G."/>
            <person name="Miyauchi S."/>
            <person name="Morin E."/>
            <person name="Kuo A."/>
            <person name="Drula E."/>
            <person name="Varga T."/>
            <person name="Kohler A."/>
            <person name="Feng B."/>
            <person name="Cao Y."/>
            <person name="Lipzen A."/>
            <person name="Daum C."/>
            <person name="Hundley H."/>
            <person name="Pangilinan J."/>
            <person name="Johnson J."/>
            <person name="Barry K."/>
            <person name="LaButti K."/>
            <person name="Ng V."/>
            <person name="Ahrendt S."/>
            <person name="Min B."/>
            <person name="Choi I.G."/>
            <person name="Park H."/>
            <person name="Plett J.M."/>
            <person name="Magnuson J."/>
            <person name="Spatafora J.W."/>
            <person name="Nagy L.G."/>
            <person name="Henrissat B."/>
            <person name="Grigoriev I.V."/>
            <person name="Yang Z.L."/>
            <person name="Xu J."/>
            <person name="Martin F.M."/>
        </authorList>
    </citation>
    <scope>NUCLEOTIDE SEQUENCE</scope>
    <source>
        <strain evidence="1">ATCC 28755</strain>
    </source>
</reference>
<keyword evidence="2" id="KW-1185">Reference proteome</keyword>
<dbReference type="Proteomes" id="UP000790377">
    <property type="component" value="Unassembled WGS sequence"/>
</dbReference>
<proteinExistence type="predicted"/>
<name>A0ACB8AQP6_9AGAM</name>
<gene>
    <name evidence="1" type="ORF">BJ138DRAFT_200470</name>
</gene>
<sequence>MSVQSTFNRASKAQGTQPPKKGPLGFDLEWRPNYKKGQAENPVALVQLSNPTTILLIQVSSMQKFPDKLKALLGDPQRIKAGVGIKYDCQKLHKDYGISTLCCVDLSLLARSVDNDRWKGKYTNPLGLSRLLETYESYSLAKGRVSRSNWEANLSPIQQEYAANDAYAGYVIYARLIAMAQAMLHIPSPDCYTFSVVNGMMWDRFGMVEWSPANPLYDPGPPPPPKEPKERKPRDAPKVALSIPTGAQSNPTTIPQRFRPRERGNFTSNPHVSRFTSFGAGVGSSTNHQRYDSAHIEHRRDMTVDPHPDTTSRFNQSNSNHRGRRGRRGYRTPMAAHDNRNPTTT</sequence>
<evidence type="ECO:0000313" key="2">
    <source>
        <dbReference type="Proteomes" id="UP000790377"/>
    </source>
</evidence>
<evidence type="ECO:0000313" key="1">
    <source>
        <dbReference type="EMBL" id="KAH7915103.1"/>
    </source>
</evidence>
<organism evidence="1 2">
    <name type="scientific">Hygrophoropsis aurantiaca</name>
    <dbReference type="NCBI Taxonomy" id="72124"/>
    <lineage>
        <taxon>Eukaryota</taxon>
        <taxon>Fungi</taxon>
        <taxon>Dikarya</taxon>
        <taxon>Basidiomycota</taxon>
        <taxon>Agaricomycotina</taxon>
        <taxon>Agaricomycetes</taxon>
        <taxon>Agaricomycetidae</taxon>
        <taxon>Boletales</taxon>
        <taxon>Coniophorineae</taxon>
        <taxon>Hygrophoropsidaceae</taxon>
        <taxon>Hygrophoropsis</taxon>
    </lineage>
</organism>
<comment type="caution">
    <text evidence="1">The sequence shown here is derived from an EMBL/GenBank/DDBJ whole genome shotgun (WGS) entry which is preliminary data.</text>
</comment>